<evidence type="ECO:0000256" key="2">
    <source>
        <dbReference type="SAM" id="SignalP"/>
    </source>
</evidence>
<keyword evidence="2" id="KW-0732">Signal</keyword>
<reference evidence="4" key="2">
    <citation type="submission" date="2015-01" db="EMBL/GenBank/DDBJ databases">
        <title>Evolutionary Origins and Diversification of the Mycorrhizal Mutualists.</title>
        <authorList>
            <consortium name="DOE Joint Genome Institute"/>
            <consortium name="Mycorrhizal Genomics Consortium"/>
            <person name="Kohler A."/>
            <person name="Kuo A."/>
            <person name="Nagy L.G."/>
            <person name="Floudas D."/>
            <person name="Copeland A."/>
            <person name="Barry K.W."/>
            <person name="Cichocki N."/>
            <person name="Veneault-Fourrey C."/>
            <person name="LaButti K."/>
            <person name="Lindquist E.A."/>
            <person name="Lipzen A."/>
            <person name="Lundell T."/>
            <person name="Morin E."/>
            <person name="Murat C."/>
            <person name="Riley R."/>
            <person name="Ohm R."/>
            <person name="Sun H."/>
            <person name="Tunlid A."/>
            <person name="Henrissat B."/>
            <person name="Grigoriev I.V."/>
            <person name="Hibbett D.S."/>
            <person name="Martin F."/>
        </authorList>
    </citation>
    <scope>NUCLEOTIDE SEQUENCE [LARGE SCALE GENOMIC DNA]</scope>
    <source>
        <strain evidence="4">Zn</strain>
    </source>
</reference>
<name>A0A0C3I1K9_OIDMZ</name>
<gene>
    <name evidence="3" type="ORF">OIDMADRAFT_48806</name>
</gene>
<dbReference type="AlphaFoldDB" id="A0A0C3I1K9"/>
<reference evidence="3 4" key="1">
    <citation type="submission" date="2014-04" db="EMBL/GenBank/DDBJ databases">
        <authorList>
            <consortium name="DOE Joint Genome Institute"/>
            <person name="Kuo A."/>
            <person name="Martino E."/>
            <person name="Perotto S."/>
            <person name="Kohler A."/>
            <person name="Nagy L.G."/>
            <person name="Floudas D."/>
            <person name="Copeland A."/>
            <person name="Barry K.W."/>
            <person name="Cichocki N."/>
            <person name="Veneault-Fourrey C."/>
            <person name="LaButti K."/>
            <person name="Lindquist E.A."/>
            <person name="Lipzen A."/>
            <person name="Lundell T."/>
            <person name="Morin E."/>
            <person name="Murat C."/>
            <person name="Sun H."/>
            <person name="Tunlid A."/>
            <person name="Henrissat B."/>
            <person name="Grigoriev I.V."/>
            <person name="Hibbett D.S."/>
            <person name="Martin F."/>
            <person name="Nordberg H.P."/>
            <person name="Cantor M.N."/>
            <person name="Hua S.X."/>
        </authorList>
    </citation>
    <scope>NUCLEOTIDE SEQUENCE [LARGE SCALE GENOMIC DNA]</scope>
    <source>
        <strain evidence="3 4">Zn</strain>
    </source>
</reference>
<evidence type="ECO:0000256" key="1">
    <source>
        <dbReference type="SAM" id="MobiDB-lite"/>
    </source>
</evidence>
<dbReference type="OrthoDB" id="3557687at2759"/>
<feature type="region of interest" description="Disordered" evidence="1">
    <location>
        <begin position="194"/>
        <end position="246"/>
    </location>
</feature>
<proteinExistence type="predicted"/>
<keyword evidence="4" id="KW-1185">Reference proteome</keyword>
<accession>A0A0C3I1K9</accession>
<dbReference type="EMBL" id="KN832870">
    <property type="protein sequence ID" value="KIN08965.1"/>
    <property type="molecule type" value="Genomic_DNA"/>
</dbReference>
<protein>
    <submittedName>
        <fullName evidence="3">Uncharacterized protein</fullName>
    </submittedName>
</protein>
<dbReference type="InParanoid" id="A0A0C3I1K9"/>
<evidence type="ECO:0000313" key="3">
    <source>
        <dbReference type="EMBL" id="KIN08965.1"/>
    </source>
</evidence>
<organism evidence="3 4">
    <name type="scientific">Oidiodendron maius (strain Zn)</name>
    <dbReference type="NCBI Taxonomy" id="913774"/>
    <lineage>
        <taxon>Eukaryota</taxon>
        <taxon>Fungi</taxon>
        <taxon>Dikarya</taxon>
        <taxon>Ascomycota</taxon>
        <taxon>Pezizomycotina</taxon>
        <taxon>Leotiomycetes</taxon>
        <taxon>Leotiomycetes incertae sedis</taxon>
        <taxon>Myxotrichaceae</taxon>
        <taxon>Oidiodendron</taxon>
    </lineage>
</organism>
<feature type="chain" id="PRO_5002165483" evidence="2">
    <location>
        <begin position="22"/>
        <end position="415"/>
    </location>
</feature>
<sequence>MSAISAIELINLGCAIISASAGVAPLVQKWKPKDGRQKTMKRSQRKQRILEQEGFHRDATRLRSRSSIEQKIGSRDIENLIQAQVAATLKSILKEGSINNIGFEDASIDSESEPAPHLVDHIRRKTLESSIRACSFREPNHHRQNALEGPPLQALPFSVLEPSQDIAIQPHPMRAMSFSVSDQCRHGSLESPHLRAMSSSMPNPRQPMSPGTPLLRAASFPLPNKYQRKSPKLQPKAPPTPMPDQWRRSLKLSPSACSSPRISEANTITFPHSRAGSFHDILGHDLLLQILPYLDNVLIQALIHHATEWSYSQTLAQLLHPDHIYLKSDAVMRQSYLSSSTRLHIWLCACTISESSPQGAVLTLPIATFLIRFIMQYGANILLEVPRQLDDPTGLRELESRYKIAEEILEFLEGK</sequence>
<evidence type="ECO:0000313" key="4">
    <source>
        <dbReference type="Proteomes" id="UP000054321"/>
    </source>
</evidence>
<dbReference type="HOGENOM" id="CLU_662388_0_0_1"/>
<dbReference type="Proteomes" id="UP000054321">
    <property type="component" value="Unassembled WGS sequence"/>
</dbReference>
<feature type="signal peptide" evidence="2">
    <location>
        <begin position="1"/>
        <end position="21"/>
    </location>
</feature>